<dbReference type="EMBL" id="JBHFEH010000098">
    <property type="protein sequence ID" value="KAL2047509.1"/>
    <property type="molecule type" value="Genomic_DNA"/>
</dbReference>
<dbReference type="Gene3D" id="3.40.50.720">
    <property type="entry name" value="NAD(P)-binding Rossmann-like Domain"/>
    <property type="match status" value="1"/>
</dbReference>
<protein>
    <recommendedName>
        <fullName evidence="3">3-beta hydroxysteroid dehydrogenase/isomerase domain-containing protein</fullName>
    </recommendedName>
</protein>
<dbReference type="PANTHER" id="PTHR10366:SF564">
    <property type="entry name" value="STEROL-4-ALPHA-CARBOXYLATE 3-DEHYDROGENASE, DECARBOXYLATING"/>
    <property type="match status" value="1"/>
</dbReference>
<dbReference type="Pfam" id="PF01073">
    <property type="entry name" value="3Beta_HSD"/>
    <property type="match status" value="1"/>
</dbReference>
<dbReference type="Proteomes" id="UP001590951">
    <property type="component" value="Unassembled WGS sequence"/>
</dbReference>
<reference evidence="4 5" key="1">
    <citation type="submission" date="2024-09" db="EMBL/GenBank/DDBJ databases">
        <title>Rethinking Asexuality: The Enigmatic Case of Functional Sexual Genes in Lepraria (Stereocaulaceae).</title>
        <authorList>
            <person name="Doellman M."/>
            <person name="Sun Y."/>
            <person name="Barcenas-Pena A."/>
            <person name="Lumbsch H.T."/>
            <person name="Grewe F."/>
        </authorList>
    </citation>
    <scope>NUCLEOTIDE SEQUENCE [LARGE SCALE GENOMIC DNA]</scope>
    <source>
        <strain evidence="4 5">Grewe 0041</strain>
    </source>
</reference>
<keyword evidence="1" id="KW-0560">Oxidoreductase</keyword>
<evidence type="ECO:0000259" key="3">
    <source>
        <dbReference type="Pfam" id="PF01073"/>
    </source>
</evidence>
<proteinExistence type="inferred from homology"/>
<evidence type="ECO:0000256" key="2">
    <source>
        <dbReference type="ARBA" id="ARBA00023445"/>
    </source>
</evidence>
<evidence type="ECO:0000313" key="4">
    <source>
        <dbReference type="EMBL" id="KAL2047509.1"/>
    </source>
</evidence>
<comment type="caution">
    <text evidence="4">The sequence shown here is derived from an EMBL/GenBank/DDBJ whole genome shotgun (WGS) entry which is preliminary data.</text>
</comment>
<keyword evidence="5" id="KW-1185">Reference proteome</keyword>
<dbReference type="InterPro" id="IPR002225">
    <property type="entry name" value="3Beta_OHSteriod_DH/Estase"/>
</dbReference>
<accession>A0ABR4AS87</accession>
<evidence type="ECO:0000256" key="1">
    <source>
        <dbReference type="ARBA" id="ARBA00023002"/>
    </source>
</evidence>
<gene>
    <name evidence="4" type="ORF">ABVK25_011438</name>
</gene>
<organism evidence="4 5">
    <name type="scientific">Lepraria finkii</name>
    <dbReference type="NCBI Taxonomy" id="1340010"/>
    <lineage>
        <taxon>Eukaryota</taxon>
        <taxon>Fungi</taxon>
        <taxon>Dikarya</taxon>
        <taxon>Ascomycota</taxon>
        <taxon>Pezizomycotina</taxon>
        <taxon>Lecanoromycetes</taxon>
        <taxon>OSLEUM clade</taxon>
        <taxon>Lecanoromycetidae</taxon>
        <taxon>Lecanorales</taxon>
        <taxon>Lecanorineae</taxon>
        <taxon>Stereocaulaceae</taxon>
        <taxon>Lepraria</taxon>
    </lineage>
</organism>
<evidence type="ECO:0000313" key="5">
    <source>
        <dbReference type="Proteomes" id="UP001590951"/>
    </source>
</evidence>
<dbReference type="InterPro" id="IPR036291">
    <property type="entry name" value="NAD(P)-bd_dom_sf"/>
</dbReference>
<name>A0ABR4AS87_9LECA</name>
<dbReference type="InterPro" id="IPR050425">
    <property type="entry name" value="NAD(P)_dehydrat-like"/>
</dbReference>
<comment type="similarity">
    <text evidence="2">Belongs to the NAD(P)-dependent epimerase/dehydratase family. Dihydroflavonol-4-reductase subfamily.</text>
</comment>
<dbReference type="SUPFAM" id="SSF51735">
    <property type="entry name" value="NAD(P)-binding Rossmann-fold domains"/>
    <property type="match status" value="1"/>
</dbReference>
<dbReference type="PANTHER" id="PTHR10366">
    <property type="entry name" value="NAD DEPENDENT EPIMERASE/DEHYDRATASE"/>
    <property type="match status" value="1"/>
</dbReference>
<sequence>MQEARPRTIFHIACPDPMVILPELFEKVNVGGTRNILSSAAKLGTVQALVYTSTSSVIHDNVTDLINADETLPILRPPIQKRVYTLTKATAEEDIIAANRKGGNSSMLTVSMRPCTAIGEADTICLGKMIPRAEEGKMKFQMGNGKNIYDFVYVGNLVEAHILSAQALVKSYGKPMREWMARTSMSPTMSVSCSGSLRERSRLLRGIR</sequence>
<feature type="domain" description="3-beta hydroxysteroid dehydrogenase/isomerase" evidence="3">
    <location>
        <begin position="9"/>
        <end position="171"/>
    </location>
</feature>